<keyword evidence="3" id="KW-1185">Reference proteome</keyword>
<reference evidence="2 3" key="1">
    <citation type="submission" date="2015-01" db="EMBL/GenBank/DDBJ databases">
        <title>Genome Sequencing of Rickettsiales /home/snadendla/prok_pipe/test/illegal_ec_num.txt.</title>
        <authorList>
            <person name="Daugherty S.C."/>
            <person name="Su Q."/>
            <person name="Abolude K."/>
            <person name="Beier-Sexton M."/>
            <person name="Carlyon J.A."/>
            <person name="Carter R."/>
            <person name="Day N.P."/>
            <person name="Dumler S.J."/>
            <person name="Dyachenko V."/>
            <person name="Godinez A."/>
            <person name="Kurtti T.J."/>
            <person name="Lichay M."/>
            <person name="Mullins K.E."/>
            <person name="Ott S."/>
            <person name="Pappas-Brown V."/>
            <person name="Paris D.H."/>
            <person name="Patel P."/>
            <person name="Richards A.L."/>
            <person name="Sadzewicz L."/>
            <person name="Sears K."/>
            <person name="Seidman D."/>
            <person name="Sengamalay N."/>
            <person name="Stenos J."/>
            <person name="Tallon L.J."/>
            <person name="Vincent G."/>
            <person name="Fraser C.M."/>
            <person name="Munderloh U."/>
            <person name="Dunning-Hotopp J.C."/>
        </authorList>
    </citation>
    <scope>NUCLEOTIDE SEQUENCE [LARGE SCALE GENOMIC DNA]</scope>
    <source>
        <strain evidence="2 3">T170-B</strain>
    </source>
</reference>
<feature type="region of interest" description="Disordered" evidence="1">
    <location>
        <begin position="102"/>
        <end position="140"/>
    </location>
</feature>
<gene>
    <name evidence="2" type="ORF">RAT170B_0470</name>
</gene>
<evidence type="ECO:0000256" key="1">
    <source>
        <dbReference type="SAM" id="MobiDB-lite"/>
    </source>
</evidence>
<dbReference type="AlphaFoldDB" id="A0A0F3RHD0"/>
<feature type="compositionally biased region" description="Low complexity" evidence="1">
    <location>
        <begin position="119"/>
        <end position="130"/>
    </location>
</feature>
<proteinExistence type="predicted"/>
<name>A0A0F3RHD0_9RICK</name>
<comment type="caution">
    <text evidence="2">The sequence shown here is derived from an EMBL/GenBank/DDBJ whole genome shotgun (WGS) entry which is preliminary data.</text>
</comment>
<evidence type="ECO:0000313" key="3">
    <source>
        <dbReference type="Proteomes" id="UP000033736"/>
    </source>
</evidence>
<sequence>MSLKIEVKKLKKIVTIEKGFDSKTTRYWTSPAGWDKWEEEKQKGIGKENELIKPRTKFAIGHSQHTQSKEPIYHPTPEKLNINEITHDLKLKSNAKNLKDNFENLAKEAKPIGTQAQQSSKSSSSPSIKPTGCSKDERNI</sequence>
<evidence type="ECO:0000313" key="2">
    <source>
        <dbReference type="EMBL" id="KJW05648.1"/>
    </source>
</evidence>
<dbReference type="Proteomes" id="UP000033736">
    <property type="component" value="Unassembled WGS sequence"/>
</dbReference>
<protein>
    <submittedName>
        <fullName evidence="2">Uncharacterized protein</fullName>
    </submittedName>
</protein>
<accession>A0A0F3RHD0</accession>
<organism evidence="2 3">
    <name type="scientific">Rickettsia argasii T170-B</name>
    <dbReference type="NCBI Taxonomy" id="1268837"/>
    <lineage>
        <taxon>Bacteria</taxon>
        <taxon>Pseudomonadati</taxon>
        <taxon>Pseudomonadota</taxon>
        <taxon>Alphaproteobacteria</taxon>
        <taxon>Rickettsiales</taxon>
        <taxon>Rickettsiaceae</taxon>
        <taxon>Rickettsieae</taxon>
        <taxon>Rickettsia</taxon>
        <taxon>spotted fever group</taxon>
    </lineage>
</organism>
<dbReference type="EMBL" id="LAOQ01000001">
    <property type="protein sequence ID" value="KJW05648.1"/>
    <property type="molecule type" value="Genomic_DNA"/>
</dbReference>
<dbReference type="PATRIC" id="fig|1268837.3.peg.484"/>